<evidence type="ECO:0000313" key="2">
    <source>
        <dbReference type="EMBL" id="RJY04943.1"/>
    </source>
</evidence>
<reference evidence="2 3" key="1">
    <citation type="submission" date="2018-09" db="EMBL/GenBank/DDBJ databases">
        <title>Phylogeny of the Shewanellaceae, and recommendation for two new genera, Pseudoshewanella and Parashewanella.</title>
        <authorList>
            <person name="Wang G."/>
        </authorList>
    </citation>
    <scope>NUCLEOTIDE SEQUENCE [LARGE SCALE GENOMIC DNA]</scope>
    <source>
        <strain evidence="2 3">KCTC 22492</strain>
    </source>
</reference>
<keyword evidence="1" id="KW-0812">Transmembrane</keyword>
<dbReference type="RefSeq" id="WP_121855135.1">
    <property type="nucleotide sequence ID" value="NZ_CP037952.1"/>
</dbReference>
<organism evidence="2 3">
    <name type="scientific">Parashewanella spongiae</name>
    <dbReference type="NCBI Taxonomy" id="342950"/>
    <lineage>
        <taxon>Bacteria</taxon>
        <taxon>Pseudomonadati</taxon>
        <taxon>Pseudomonadota</taxon>
        <taxon>Gammaproteobacteria</taxon>
        <taxon>Alteromonadales</taxon>
        <taxon>Shewanellaceae</taxon>
        <taxon>Parashewanella</taxon>
    </lineage>
</organism>
<keyword evidence="1" id="KW-0472">Membrane</keyword>
<dbReference type="AlphaFoldDB" id="A0A3A6TTY3"/>
<dbReference type="Proteomes" id="UP000273022">
    <property type="component" value="Unassembled WGS sequence"/>
</dbReference>
<gene>
    <name evidence="2" type="ORF">D5R81_18880</name>
</gene>
<proteinExistence type="predicted"/>
<evidence type="ECO:0000256" key="1">
    <source>
        <dbReference type="SAM" id="Phobius"/>
    </source>
</evidence>
<protein>
    <submittedName>
        <fullName evidence="2">Uncharacterized protein</fullName>
    </submittedName>
</protein>
<keyword evidence="3" id="KW-1185">Reference proteome</keyword>
<feature type="transmembrane region" description="Helical" evidence="1">
    <location>
        <begin position="41"/>
        <end position="62"/>
    </location>
</feature>
<name>A0A3A6TTY3_9GAMM</name>
<dbReference type="EMBL" id="QYYH01000199">
    <property type="protein sequence ID" value="RJY04943.1"/>
    <property type="molecule type" value="Genomic_DNA"/>
</dbReference>
<keyword evidence="1" id="KW-1133">Transmembrane helix</keyword>
<sequence length="67" mass="7597">MDKGLRKVACGVVIAFLLGLLILWPAEYIIEFINKVSGIGVSYLDIQIIYIVLLILISKFIFKKLEK</sequence>
<accession>A0A3A6TTY3</accession>
<evidence type="ECO:0000313" key="3">
    <source>
        <dbReference type="Proteomes" id="UP000273022"/>
    </source>
</evidence>
<comment type="caution">
    <text evidence="2">The sequence shown here is derived from an EMBL/GenBank/DDBJ whole genome shotgun (WGS) entry which is preliminary data.</text>
</comment>